<sequence length="311" mass="35287">MPISVIVPVFNGELTIQETINSILNQTFKNIEVIISDDGSTDSTLEIVSNISDSRIKILSYPNAGVSASRNRGIYQAKGEYISFMDADDLWTPDKLELQWQALQDNPQAAVAYSWTDYISESNQFIKAGRRIKANGDVFSKLLVSNFLENGSNPLISKEALEKVGGFDESLSVAEDKDMWLRLANNYEFVCVEKPQILYRSSMNSLSSNLKNMEATSLKVIDRGFSYPKADKFQNLKKQTISNFYKYLTFKAIEAKPQKGRTTTTIYFLWNYIKNNPTAIMDKKLMIIISVKLLFPKLSQRVIQFRKTAST</sequence>
<dbReference type="InterPro" id="IPR029044">
    <property type="entry name" value="Nucleotide-diphossugar_trans"/>
</dbReference>
<dbReference type="EMBL" id="AP018227">
    <property type="protein sequence ID" value="BAY84899.1"/>
    <property type="molecule type" value="Genomic_DNA"/>
</dbReference>
<dbReference type="Gene3D" id="3.90.550.10">
    <property type="entry name" value="Spore Coat Polysaccharide Biosynthesis Protein SpsA, Chain A"/>
    <property type="match status" value="1"/>
</dbReference>
<name>A0A1Z4LUK2_9CYAN</name>
<reference evidence="2 3" key="1">
    <citation type="submission" date="2017-06" db="EMBL/GenBank/DDBJ databases">
        <title>Genome sequencing of cyanobaciteial culture collection at National Institute for Environmental Studies (NIES).</title>
        <authorList>
            <person name="Hirose Y."/>
            <person name="Shimura Y."/>
            <person name="Fujisawa T."/>
            <person name="Nakamura Y."/>
            <person name="Kawachi M."/>
        </authorList>
    </citation>
    <scope>NUCLEOTIDE SEQUENCE [LARGE SCALE GENOMIC DNA]</scope>
    <source>
        <strain evidence="2 3">NIES-267</strain>
    </source>
</reference>
<proteinExistence type="predicted"/>
<dbReference type="OrthoDB" id="9812327at2"/>
<dbReference type="GO" id="GO:0016740">
    <property type="term" value="F:transferase activity"/>
    <property type="evidence" value="ECO:0007669"/>
    <property type="project" value="UniProtKB-KW"/>
</dbReference>
<organism evidence="2 3">
    <name type="scientific">Calothrix parasitica NIES-267</name>
    <dbReference type="NCBI Taxonomy" id="1973488"/>
    <lineage>
        <taxon>Bacteria</taxon>
        <taxon>Bacillati</taxon>
        <taxon>Cyanobacteriota</taxon>
        <taxon>Cyanophyceae</taxon>
        <taxon>Nostocales</taxon>
        <taxon>Calotrichaceae</taxon>
        <taxon>Calothrix</taxon>
    </lineage>
</organism>
<dbReference type="Pfam" id="PF10111">
    <property type="entry name" value="Glyco_tranf_2_2"/>
    <property type="match status" value="1"/>
</dbReference>
<dbReference type="PANTHER" id="PTHR43685">
    <property type="entry name" value="GLYCOSYLTRANSFERASE"/>
    <property type="match status" value="1"/>
</dbReference>
<dbReference type="Proteomes" id="UP000218418">
    <property type="component" value="Chromosome"/>
</dbReference>
<dbReference type="PANTHER" id="PTHR43685:SF2">
    <property type="entry name" value="GLYCOSYLTRANSFERASE 2-LIKE DOMAIN-CONTAINING PROTEIN"/>
    <property type="match status" value="1"/>
</dbReference>
<gene>
    <name evidence="2" type="ORF">NIES267_43970</name>
</gene>
<feature type="domain" description="Glycosyltransferase 2-like prokaryotic type" evidence="1">
    <location>
        <begin position="4"/>
        <end position="251"/>
    </location>
</feature>
<dbReference type="SUPFAM" id="SSF53448">
    <property type="entry name" value="Nucleotide-diphospho-sugar transferases"/>
    <property type="match status" value="1"/>
</dbReference>
<dbReference type="InterPro" id="IPR050834">
    <property type="entry name" value="Glycosyltransf_2"/>
</dbReference>
<evidence type="ECO:0000313" key="3">
    <source>
        <dbReference type="Proteomes" id="UP000218418"/>
    </source>
</evidence>
<dbReference type="InterPro" id="IPR019290">
    <property type="entry name" value="GlycosylTrfase-like_prok"/>
</dbReference>
<dbReference type="AlphaFoldDB" id="A0A1Z4LUK2"/>
<evidence type="ECO:0000259" key="1">
    <source>
        <dbReference type="Pfam" id="PF10111"/>
    </source>
</evidence>
<keyword evidence="2" id="KW-0808">Transferase</keyword>
<keyword evidence="3" id="KW-1185">Reference proteome</keyword>
<dbReference type="CDD" id="cd00761">
    <property type="entry name" value="Glyco_tranf_GTA_type"/>
    <property type="match status" value="1"/>
</dbReference>
<protein>
    <submittedName>
        <fullName evidence="2">Putative glycosyl transferase</fullName>
    </submittedName>
</protein>
<accession>A0A1Z4LUK2</accession>
<evidence type="ECO:0000313" key="2">
    <source>
        <dbReference type="EMBL" id="BAY84899.1"/>
    </source>
</evidence>